<keyword evidence="2" id="KW-0238">DNA-binding</keyword>
<feature type="domain" description="HTH araC/xylS-type" evidence="4">
    <location>
        <begin position="191"/>
        <end position="289"/>
    </location>
</feature>
<keyword evidence="1" id="KW-0805">Transcription regulation</keyword>
<organism evidence="5 6">
    <name type="scientific">Cohnella silvisoli</name>
    <dbReference type="NCBI Taxonomy" id="2873699"/>
    <lineage>
        <taxon>Bacteria</taxon>
        <taxon>Bacillati</taxon>
        <taxon>Bacillota</taxon>
        <taxon>Bacilli</taxon>
        <taxon>Bacillales</taxon>
        <taxon>Paenibacillaceae</taxon>
        <taxon>Cohnella</taxon>
    </lineage>
</organism>
<dbReference type="Pfam" id="PF02311">
    <property type="entry name" value="AraC_binding"/>
    <property type="match status" value="1"/>
</dbReference>
<keyword evidence="3" id="KW-0804">Transcription</keyword>
<dbReference type="InterPro" id="IPR020449">
    <property type="entry name" value="Tscrpt_reg_AraC-type_HTH"/>
</dbReference>
<comment type="caution">
    <text evidence="5">The sequence shown here is derived from an EMBL/GenBank/DDBJ whole genome shotgun (WGS) entry which is preliminary data.</text>
</comment>
<dbReference type="EMBL" id="JASKHM010000004">
    <property type="protein sequence ID" value="MEQ4482534.1"/>
    <property type="molecule type" value="Genomic_DNA"/>
</dbReference>
<dbReference type="InterPro" id="IPR018062">
    <property type="entry name" value="HTH_AraC-typ_CS"/>
</dbReference>
<dbReference type="RefSeq" id="WP_232187483.1">
    <property type="nucleotide sequence ID" value="NZ_JAIOAP010000013.1"/>
</dbReference>
<reference evidence="5 6" key="1">
    <citation type="journal article" date="2023" name="Genome Announc.">
        <title>Pan-Genome Analyses of the Genus Cohnella and Proposal of the Novel Species Cohnella silvisoli sp. nov., Isolated from Forest Soil.</title>
        <authorList>
            <person name="Wang C."/>
            <person name="Mao L."/>
            <person name="Bao G."/>
            <person name="Zhu H."/>
        </authorList>
    </citation>
    <scope>NUCLEOTIDE SEQUENCE [LARGE SCALE GENOMIC DNA]</scope>
    <source>
        <strain evidence="5 6">NL03-T5-1</strain>
    </source>
</reference>
<dbReference type="Gene3D" id="2.60.120.10">
    <property type="entry name" value="Jelly Rolls"/>
    <property type="match status" value="1"/>
</dbReference>
<dbReference type="CDD" id="cd02208">
    <property type="entry name" value="cupin_RmlC-like"/>
    <property type="match status" value="1"/>
</dbReference>
<dbReference type="InterPro" id="IPR011051">
    <property type="entry name" value="RmlC_Cupin_sf"/>
</dbReference>
<dbReference type="InterPro" id="IPR014710">
    <property type="entry name" value="RmlC-like_jellyroll"/>
</dbReference>
<dbReference type="InterPro" id="IPR003313">
    <property type="entry name" value="AraC-bd"/>
</dbReference>
<evidence type="ECO:0000256" key="2">
    <source>
        <dbReference type="ARBA" id="ARBA00023125"/>
    </source>
</evidence>
<keyword evidence="6" id="KW-1185">Reference proteome</keyword>
<gene>
    <name evidence="5" type="ORF">QJS35_09020</name>
</gene>
<evidence type="ECO:0000259" key="4">
    <source>
        <dbReference type="PROSITE" id="PS01124"/>
    </source>
</evidence>
<evidence type="ECO:0000256" key="1">
    <source>
        <dbReference type="ARBA" id="ARBA00023015"/>
    </source>
</evidence>
<dbReference type="SUPFAM" id="SSF46689">
    <property type="entry name" value="Homeodomain-like"/>
    <property type="match status" value="2"/>
</dbReference>
<sequence>MVSVFDNLHSALVYLNQITTLECYGGVFKIQNWAGQVNHADNVLHRHSFFEVCYVMGGSAVYLDGENEFQLKQGDLFCSRPQVWHRIHKGRSLGLLWISFEIDESRSAAEAIELVRRLEKTDRYFISNADFLPAVLAWQSMLMQSGQRQGLQDIVKPLANGFLSALISSFQFSDDNAPNLELKSDPTRALKQARTFIADNLTLPLQLGDIARYLHISERQLSRLFHDYESQTFVQYMRGERIRRAEELLSESSKTIKEIAAECGFESVHYFTRVFAEAVGKPPGQYREENG</sequence>
<dbReference type="Gene3D" id="1.10.10.60">
    <property type="entry name" value="Homeodomain-like"/>
    <property type="match status" value="2"/>
</dbReference>
<dbReference type="InterPro" id="IPR009057">
    <property type="entry name" value="Homeodomain-like_sf"/>
</dbReference>
<evidence type="ECO:0000313" key="6">
    <source>
        <dbReference type="Proteomes" id="UP001493487"/>
    </source>
</evidence>
<name>A0ABV1KR27_9BACL</name>
<dbReference type="PANTHER" id="PTHR43280">
    <property type="entry name" value="ARAC-FAMILY TRANSCRIPTIONAL REGULATOR"/>
    <property type="match status" value="1"/>
</dbReference>
<dbReference type="Proteomes" id="UP001493487">
    <property type="component" value="Unassembled WGS sequence"/>
</dbReference>
<dbReference type="InterPro" id="IPR018060">
    <property type="entry name" value="HTH_AraC"/>
</dbReference>
<accession>A0ABV1KR27</accession>
<proteinExistence type="predicted"/>
<dbReference type="PANTHER" id="PTHR43280:SF28">
    <property type="entry name" value="HTH-TYPE TRANSCRIPTIONAL ACTIVATOR RHAS"/>
    <property type="match status" value="1"/>
</dbReference>
<dbReference type="SMART" id="SM00342">
    <property type="entry name" value="HTH_ARAC"/>
    <property type="match status" value="1"/>
</dbReference>
<evidence type="ECO:0000256" key="3">
    <source>
        <dbReference type="ARBA" id="ARBA00023163"/>
    </source>
</evidence>
<dbReference type="SUPFAM" id="SSF51182">
    <property type="entry name" value="RmlC-like cupins"/>
    <property type="match status" value="1"/>
</dbReference>
<dbReference type="PROSITE" id="PS00041">
    <property type="entry name" value="HTH_ARAC_FAMILY_1"/>
    <property type="match status" value="1"/>
</dbReference>
<dbReference type="Pfam" id="PF12833">
    <property type="entry name" value="HTH_18"/>
    <property type="match status" value="1"/>
</dbReference>
<protein>
    <submittedName>
        <fullName evidence="5">AraC family transcriptional regulator</fullName>
    </submittedName>
</protein>
<dbReference type="PROSITE" id="PS01124">
    <property type="entry name" value="HTH_ARAC_FAMILY_2"/>
    <property type="match status" value="1"/>
</dbReference>
<evidence type="ECO:0000313" key="5">
    <source>
        <dbReference type="EMBL" id="MEQ4482534.1"/>
    </source>
</evidence>
<dbReference type="PRINTS" id="PR00032">
    <property type="entry name" value="HTHARAC"/>
</dbReference>